<feature type="active site" description="Nucleophile" evidence="5">
    <location>
        <position position="9"/>
    </location>
</feature>
<dbReference type="NCBIfam" id="TIGR01489">
    <property type="entry name" value="DKMTPPase-SF"/>
    <property type="match status" value="1"/>
</dbReference>
<evidence type="ECO:0000256" key="2">
    <source>
        <dbReference type="ARBA" id="ARBA00022723"/>
    </source>
</evidence>
<feature type="binding site" evidence="6">
    <location>
        <position position="95"/>
    </location>
    <ligand>
        <name>substrate</name>
    </ligand>
</feature>
<dbReference type="STRING" id="4615.A0A199W3S2"/>
<proteinExistence type="predicted"/>
<keyword evidence="3" id="KW-0378">Hydrolase</keyword>
<feature type="binding site" evidence="6">
    <location>
        <position position="20"/>
    </location>
    <ligand>
        <name>substrate</name>
    </ligand>
</feature>
<reference evidence="11 12" key="2">
    <citation type="submission" date="2025-04" db="UniProtKB">
        <authorList>
            <consortium name="RefSeq"/>
        </authorList>
    </citation>
    <scope>IDENTIFICATION</scope>
    <source>
        <tissue evidence="11 12">Leaf</tissue>
    </source>
</reference>
<evidence type="ECO:0000313" key="9">
    <source>
        <dbReference type="Proteomes" id="UP000092600"/>
    </source>
</evidence>
<dbReference type="InterPro" id="IPR023214">
    <property type="entry name" value="HAD_sf"/>
</dbReference>
<feature type="binding site" evidence="7">
    <location>
        <position position="178"/>
    </location>
    <ligand>
        <name>Mg(2+)</name>
        <dbReference type="ChEBI" id="CHEBI:18420"/>
    </ligand>
</feature>
<name>A0A199W3S2_ANACO</name>
<evidence type="ECO:0000313" key="8">
    <source>
        <dbReference type="EMBL" id="OAY83964.1"/>
    </source>
</evidence>
<dbReference type="SUPFAM" id="SSF56784">
    <property type="entry name" value="HAD-like"/>
    <property type="match status" value="1"/>
</dbReference>
<evidence type="ECO:0000256" key="1">
    <source>
        <dbReference type="ARBA" id="ARBA00001946"/>
    </source>
</evidence>
<dbReference type="GO" id="GO:0046872">
    <property type="term" value="F:metal ion binding"/>
    <property type="evidence" value="ECO:0007669"/>
    <property type="project" value="UniProtKB-KW"/>
</dbReference>
<dbReference type="Proteomes" id="UP000515123">
    <property type="component" value="Linkage group 5"/>
</dbReference>
<dbReference type="EMBL" id="LSRQ01000288">
    <property type="protein sequence ID" value="OAY83964.1"/>
    <property type="molecule type" value="Genomic_DNA"/>
</dbReference>
<dbReference type="Pfam" id="PF06888">
    <property type="entry name" value="Put_Phosphatase"/>
    <property type="match status" value="1"/>
</dbReference>
<dbReference type="Proteomes" id="UP000092600">
    <property type="component" value="Unassembled WGS sequence"/>
</dbReference>
<dbReference type="RefSeq" id="XP_020087809.1">
    <property type="nucleotide sequence ID" value="XM_020232220.1"/>
</dbReference>
<dbReference type="GeneID" id="109709866"/>
<evidence type="ECO:0000313" key="11">
    <source>
        <dbReference type="RefSeq" id="XP_020087807.1"/>
    </source>
</evidence>
<dbReference type="Gene3D" id="3.40.50.1000">
    <property type="entry name" value="HAD superfamily/HAD-like"/>
    <property type="match status" value="1"/>
</dbReference>
<organism evidence="8 9">
    <name type="scientific">Ananas comosus</name>
    <name type="common">Pineapple</name>
    <name type="synonym">Ananas ananas</name>
    <dbReference type="NCBI Taxonomy" id="4615"/>
    <lineage>
        <taxon>Eukaryota</taxon>
        <taxon>Viridiplantae</taxon>
        <taxon>Streptophyta</taxon>
        <taxon>Embryophyta</taxon>
        <taxon>Tracheophyta</taxon>
        <taxon>Spermatophyta</taxon>
        <taxon>Magnoliopsida</taxon>
        <taxon>Liliopsida</taxon>
        <taxon>Poales</taxon>
        <taxon>Bromeliaceae</taxon>
        <taxon>Bromelioideae</taxon>
        <taxon>Ananas</taxon>
    </lineage>
</organism>
<dbReference type="OrthoDB" id="10267182at2759"/>
<evidence type="ECO:0000313" key="13">
    <source>
        <dbReference type="RefSeq" id="XP_020087809.1"/>
    </source>
</evidence>
<feature type="active site" description="Proton donor" evidence="5">
    <location>
        <position position="11"/>
    </location>
</feature>
<evidence type="ECO:0000256" key="4">
    <source>
        <dbReference type="ARBA" id="ARBA00022842"/>
    </source>
</evidence>
<feature type="binding site" evidence="7">
    <location>
        <position position="9"/>
    </location>
    <ligand>
        <name>Mg(2+)</name>
        <dbReference type="ChEBI" id="CHEBI:18420"/>
    </ligand>
</feature>
<protein>
    <submittedName>
        <fullName evidence="8 11 12">Inorganic pyrophosphatase 2</fullName>
    </submittedName>
</protein>
<dbReference type="Gramene" id="Aco015197.1.mrna1">
    <property type="protein sequence ID" value="Aco015197.1.mrna1"/>
    <property type="gene ID" value="Aco015197.1.path1"/>
</dbReference>
<dbReference type="GO" id="GO:0016791">
    <property type="term" value="F:phosphatase activity"/>
    <property type="evidence" value="ECO:0007669"/>
    <property type="project" value="InterPro"/>
</dbReference>
<evidence type="ECO:0000313" key="10">
    <source>
        <dbReference type="Proteomes" id="UP000515123"/>
    </source>
</evidence>
<evidence type="ECO:0000256" key="6">
    <source>
        <dbReference type="PIRSR" id="PIRSR031051-2"/>
    </source>
</evidence>
<dbReference type="NCBIfam" id="TIGR01488">
    <property type="entry name" value="HAD-SF-IB"/>
    <property type="match status" value="1"/>
</dbReference>
<dbReference type="RefSeq" id="XP_020087807.1">
    <property type="nucleotide sequence ID" value="XM_020232218.1"/>
</dbReference>
<evidence type="ECO:0000256" key="7">
    <source>
        <dbReference type="PIRSR" id="PIRSR031051-3"/>
    </source>
</evidence>
<gene>
    <name evidence="11 12 13" type="primary">LOC109709866</name>
    <name evidence="8" type="ORF">ACMD2_04608</name>
</gene>
<dbReference type="PANTHER" id="PTHR20889:SF12">
    <property type="entry name" value="LP01149P"/>
    <property type="match status" value="1"/>
</dbReference>
<dbReference type="PANTHER" id="PTHR20889">
    <property type="entry name" value="PHOSPHATASE, ORPHAN 1, 2"/>
    <property type="match status" value="1"/>
</dbReference>
<dbReference type="RefSeq" id="XP_020087808.1">
    <property type="nucleotide sequence ID" value="XM_020232219.1"/>
</dbReference>
<dbReference type="InterPro" id="IPR006384">
    <property type="entry name" value="HAD_hydro_PyrdxlP_Pase-like"/>
</dbReference>
<dbReference type="PIRSF" id="PIRSF031051">
    <property type="entry name" value="PyrdxlP_Pase_PHOSPHO2"/>
    <property type="match status" value="1"/>
</dbReference>
<dbReference type="InterPro" id="IPR016965">
    <property type="entry name" value="Pase_PHOSPHO-typ"/>
</dbReference>
<accession>A0A199W3S2</accession>
<keyword evidence="4 7" id="KW-0460">Magnesium</keyword>
<comment type="cofactor">
    <cofactor evidence="1 7">
        <name>Mg(2+)</name>
        <dbReference type="ChEBI" id="CHEBI:18420"/>
    </cofactor>
</comment>
<dbReference type="AlphaFoldDB" id="A0A199W3S2"/>
<reference evidence="8 9" key="1">
    <citation type="journal article" date="2016" name="DNA Res.">
        <title>The draft genome of MD-2 pineapple using hybrid error correction of long reads.</title>
        <authorList>
            <person name="Redwan R.M."/>
            <person name="Saidin A."/>
            <person name="Kumar S.V."/>
        </authorList>
    </citation>
    <scope>NUCLEOTIDE SEQUENCE [LARGE SCALE GENOMIC DNA]</scope>
    <source>
        <strain evidence="9">cv. MD2</strain>
        <tissue evidence="8">Leaf</tissue>
    </source>
</reference>
<sequence length="278" mass="31026">MAGIVVVFDFDKTIIDCDSDNWVVDDFGATERFDILLETMPWNTAIDKIMGEIHSQGRAIEEIGDCLTKAPISPHVIKAIKAAHALGCELRIVSDANTFFIETILKHHGLIEYFTEINTNPGFVDDEGRLRIFPYHDFTTSSHGCGLCPPNMCKGIIIERIRASAFSEGKKHLVYLGDGKGDYCPSIKLSEKDYVMPRKSYPLWELIYTNTQSIKAKVHEWSDGEELEKVLLQLINESLSADRCDNIVPLRLAADFKCHTVPLPSSPGALPKALPVPH</sequence>
<evidence type="ECO:0000313" key="12">
    <source>
        <dbReference type="RefSeq" id="XP_020087808.1"/>
    </source>
</evidence>
<dbReference type="InterPro" id="IPR036412">
    <property type="entry name" value="HAD-like_sf"/>
</dbReference>
<feature type="binding site" evidence="7">
    <location>
        <position position="11"/>
    </location>
    <ligand>
        <name>Mg(2+)</name>
        <dbReference type="ChEBI" id="CHEBI:18420"/>
    </ligand>
</feature>
<evidence type="ECO:0000256" key="3">
    <source>
        <dbReference type="ARBA" id="ARBA00022801"/>
    </source>
</evidence>
<keyword evidence="2 7" id="KW-0479">Metal-binding</keyword>
<keyword evidence="10" id="KW-1185">Reference proteome</keyword>
<evidence type="ECO:0000256" key="5">
    <source>
        <dbReference type="PIRSR" id="PIRSR031051-1"/>
    </source>
</evidence>